<dbReference type="SUPFAM" id="SSF48403">
    <property type="entry name" value="Ankyrin repeat"/>
    <property type="match status" value="2"/>
</dbReference>
<organism evidence="4 5">
    <name type="scientific">Parashewanella spongiae</name>
    <dbReference type="NCBI Taxonomy" id="342950"/>
    <lineage>
        <taxon>Bacteria</taxon>
        <taxon>Pseudomonadati</taxon>
        <taxon>Pseudomonadota</taxon>
        <taxon>Gammaproteobacteria</taxon>
        <taxon>Alteromonadales</taxon>
        <taxon>Shewanellaceae</taxon>
        <taxon>Parashewanella</taxon>
    </lineage>
</organism>
<evidence type="ECO:0000256" key="2">
    <source>
        <dbReference type="ARBA" id="ARBA00023043"/>
    </source>
</evidence>
<dbReference type="PANTHER" id="PTHR24126">
    <property type="entry name" value="ANKYRIN REPEAT, PH AND SEC7 DOMAIN CONTAINING PROTEIN SECG-RELATED"/>
    <property type="match status" value="1"/>
</dbReference>
<dbReference type="Proteomes" id="UP000273022">
    <property type="component" value="Unassembled WGS sequence"/>
</dbReference>
<name>A0A3A6U0L9_9GAMM</name>
<proteinExistence type="predicted"/>
<evidence type="ECO:0000313" key="4">
    <source>
        <dbReference type="EMBL" id="RJY18863.1"/>
    </source>
</evidence>
<feature type="repeat" description="ANK" evidence="3">
    <location>
        <begin position="310"/>
        <end position="342"/>
    </location>
</feature>
<evidence type="ECO:0000256" key="3">
    <source>
        <dbReference type="PROSITE-ProRule" id="PRU00023"/>
    </source>
</evidence>
<dbReference type="InterPro" id="IPR036770">
    <property type="entry name" value="Ankyrin_rpt-contain_sf"/>
</dbReference>
<sequence length="683" mass="75507">MSVAPSSYNVELNEKPRFDVHEYCESEVRLISPRSQEYSLTRQLSQLTAVLPEAGSHLEAVILFHTHSSTRDSINETKIRISHEPLDCKCWKVEVLTADPIPTKRKTASKAIPIPTPTKSVQYFEDQLNLKGQCTELVLAIFSGDLQSVEQIIEDGVNLNTHITSDSFPIYVTFFSKRNQNKVEITTPGSDALNISLPITWNETLHTRTVSHNGIMIKTDYNNNSPHLYWGDNAQFVLSSLYSKKLAPLFVATMCDKPEIVAALAKAGASQNLKDSKGSTAMHYAVQNKFISCISSLLEGSTCIDAVDAEGLTPLHYSVRSKNLEISEMLIKSGADINIQQIKANFTGETPLQIAINNNAHKILSFMLETETCQVAQQIIEDNSILHYAAQKGDEELINILIKKFSLTDGGDAFGTSVGALTPLYLAVMHKNINAMNALVVAKANPFFKLGEAESPIVLAARLGNIDALQCFVTSPTTIPETQKQQQLYDAFIAASNSGENEAIILLSNHVNKGKLKSHQITILEAAIATNNMDKAKACIASLSEQQIKIPIRIIQKAIDCQGLKDDEHIELIKQLFSAECELHVPNSDSSILILAANKLTDQKRVTICKLIINQLGTLEEQALLDVMNSKGESTFQFIVSIKNRTLTALFTRKFHQYKIDAQNQLIKAMEQNLNAKGWVNLT</sequence>
<evidence type="ECO:0000256" key="1">
    <source>
        <dbReference type="ARBA" id="ARBA00022737"/>
    </source>
</evidence>
<dbReference type="Pfam" id="PF12796">
    <property type="entry name" value="Ank_2"/>
    <property type="match status" value="2"/>
</dbReference>
<dbReference type="InterPro" id="IPR002110">
    <property type="entry name" value="Ankyrin_rpt"/>
</dbReference>
<accession>A0A3A6U0L9</accession>
<evidence type="ECO:0000313" key="5">
    <source>
        <dbReference type="Proteomes" id="UP000273022"/>
    </source>
</evidence>
<dbReference type="EMBL" id="QYYH01000013">
    <property type="protein sequence ID" value="RJY18863.1"/>
    <property type="molecule type" value="Genomic_DNA"/>
</dbReference>
<keyword evidence="1" id="KW-0677">Repeat</keyword>
<dbReference type="Gene3D" id="1.25.40.20">
    <property type="entry name" value="Ankyrin repeat-containing domain"/>
    <property type="match status" value="3"/>
</dbReference>
<keyword evidence="2 3" id="KW-0040">ANK repeat</keyword>
<keyword evidence="5" id="KW-1185">Reference proteome</keyword>
<feature type="repeat" description="ANK" evidence="3">
    <location>
        <begin position="277"/>
        <end position="309"/>
    </location>
</feature>
<dbReference type="OrthoDB" id="6087427at2"/>
<protein>
    <submittedName>
        <fullName evidence="4">Ankyrin repeat domain-containing protein</fullName>
    </submittedName>
</protein>
<dbReference type="PANTHER" id="PTHR24126:SF14">
    <property type="entry name" value="ANK_REP_REGION DOMAIN-CONTAINING PROTEIN"/>
    <property type="match status" value="1"/>
</dbReference>
<dbReference type="AlphaFoldDB" id="A0A3A6U0L9"/>
<gene>
    <name evidence="4" type="ORF">D5R81_03190</name>
</gene>
<dbReference type="SMART" id="SM00248">
    <property type="entry name" value="ANK"/>
    <property type="match status" value="10"/>
</dbReference>
<comment type="caution">
    <text evidence="4">The sequence shown here is derived from an EMBL/GenBank/DDBJ whole genome shotgun (WGS) entry which is preliminary data.</text>
</comment>
<dbReference type="RefSeq" id="WP_121852209.1">
    <property type="nucleotide sequence ID" value="NZ_CP037952.1"/>
</dbReference>
<reference evidence="4 5" key="1">
    <citation type="submission" date="2018-09" db="EMBL/GenBank/DDBJ databases">
        <title>Phylogeny of the Shewanellaceae, and recommendation for two new genera, Pseudoshewanella and Parashewanella.</title>
        <authorList>
            <person name="Wang G."/>
        </authorList>
    </citation>
    <scope>NUCLEOTIDE SEQUENCE [LARGE SCALE GENOMIC DNA]</scope>
    <source>
        <strain evidence="4 5">KCTC 22492</strain>
    </source>
</reference>
<dbReference type="PROSITE" id="PS50088">
    <property type="entry name" value="ANK_REPEAT"/>
    <property type="match status" value="3"/>
</dbReference>
<dbReference type="PROSITE" id="PS50297">
    <property type="entry name" value="ANK_REP_REGION"/>
    <property type="match status" value="1"/>
</dbReference>
<feature type="repeat" description="ANK" evidence="3">
    <location>
        <begin position="381"/>
        <end position="413"/>
    </location>
</feature>